<dbReference type="SUPFAM" id="SSF52266">
    <property type="entry name" value="SGNH hydrolase"/>
    <property type="match status" value="1"/>
</dbReference>
<comment type="caution">
    <text evidence="2">The sequence shown here is derived from an EMBL/GenBank/DDBJ whole genome shotgun (WGS) entry which is preliminary data.</text>
</comment>
<dbReference type="EMBL" id="JAVIJP010000016">
    <property type="protein sequence ID" value="KAL3643567.1"/>
    <property type="molecule type" value="Genomic_DNA"/>
</dbReference>
<evidence type="ECO:0000313" key="3">
    <source>
        <dbReference type="Proteomes" id="UP001632038"/>
    </source>
</evidence>
<proteinExistence type="predicted"/>
<sequence>MSEILQTIAFTRQISPLFTIAAPLHPTDSLSPRSTPVPPWPPNHRSSDHAAEPPQQPPSAAESPSNHPASLSHTSKHPAPPTTRAATPPPRTIPHLPAAPIYSPIFKGFNCMKERGLSAAYAKEMETYSAKESLLLANTDVQPSLVIVYFGGNDSMQPHPSGLGTHVPLLEYIENMKKIYIHLKSLSEKTRLIFLTSPPVNEEMIQRGGGGWRGLSTCYAGKSKSFRNLTDFPLDDSKDLTKKEHHVNKKRRLLLAHKTFYGTRTGSSSSPNVGPTSLLSSIVNCIAFFGFAERIVRGPLHARPRPHKGCISKFEEVEIIPSRNIMKSPHFLRNLYCISIAIRLKNGKDTCRVLFLMYHYLAATEIYNAIRIFIAGYYGKRVSPGAKPGVVF</sequence>
<dbReference type="PANTHER" id="PTHR14209:SF10">
    <property type="entry name" value="SGNH HYDROLASE-TYPE ESTERASE DOMAIN-CONTAINING PROTEIN"/>
    <property type="match status" value="1"/>
</dbReference>
<dbReference type="Proteomes" id="UP001632038">
    <property type="component" value="Unassembled WGS sequence"/>
</dbReference>
<dbReference type="AlphaFoldDB" id="A0ABD3DPL5"/>
<keyword evidence="3" id="KW-1185">Reference proteome</keyword>
<organism evidence="2 3">
    <name type="scientific">Castilleja foliolosa</name>
    <dbReference type="NCBI Taxonomy" id="1961234"/>
    <lineage>
        <taxon>Eukaryota</taxon>
        <taxon>Viridiplantae</taxon>
        <taxon>Streptophyta</taxon>
        <taxon>Embryophyta</taxon>
        <taxon>Tracheophyta</taxon>
        <taxon>Spermatophyta</taxon>
        <taxon>Magnoliopsida</taxon>
        <taxon>eudicotyledons</taxon>
        <taxon>Gunneridae</taxon>
        <taxon>Pentapetalae</taxon>
        <taxon>asterids</taxon>
        <taxon>lamiids</taxon>
        <taxon>Lamiales</taxon>
        <taxon>Orobanchaceae</taxon>
        <taxon>Pedicularideae</taxon>
        <taxon>Castillejinae</taxon>
        <taxon>Castilleja</taxon>
    </lineage>
</organism>
<reference evidence="3" key="1">
    <citation type="journal article" date="2024" name="IScience">
        <title>Strigolactones Initiate the Formation of Haustorium-like Structures in Castilleja.</title>
        <authorList>
            <person name="Buerger M."/>
            <person name="Peterson D."/>
            <person name="Chory J."/>
        </authorList>
    </citation>
    <scope>NUCLEOTIDE SEQUENCE [LARGE SCALE GENOMIC DNA]</scope>
</reference>
<dbReference type="Gene3D" id="3.40.50.1110">
    <property type="entry name" value="SGNH hydrolase"/>
    <property type="match status" value="1"/>
</dbReference>
<evidence type="ECO:0008006" key="4">
    <source>
        <dbReference type="Google" id="ProtNLM"/>
    </source>
</evidence>
<accession>A0ABD3DPL5</accession>
<dbReference type="InterPro" id="IPR045136">
    <property type="entry name" value="Iah1-like"/>
</dbReference>
<gene>
    <name evidence="2" type="ORF">CASFOL_014382</name>
</gene>
<dbReference type="PANTHER" id="PTHR14209">
    <property type="entry name" value="ISOAMYL ACETATE-HYDROLYZING ESTERASE 1"/>
    <property type="match status" value="1"/>
</dbReference>
<name>A0ABD3DPL5_9LAMI</name>
<dbReference type="InterPro" id="IPR036514">
    <property type="entry name" value="SGNH_hydro_sf"/>
</dbReference>
<feature type="region of interest" description="Disordered" evidence="1">
    <location>
        <begin position="25"/>
        <end position="94"/>
    </location>
</feature>
<evidence type="ECO:0000313" key="2">
    <source>
        <dbReference type="EMBL" id="KAL3643567.1"/>
    </source>
</evidence>
<evidence type="ECO:0000256" key="1">
    <source>
        <dbReference type="SAM" id="MobiDB-lite"/>
    </source>
</evidence>
<protein>
    <recommendedName>
        <fullName evidence="4">SGNH hydrolase-type esterase domain-containing protein</fullName>
    </recommendedName>
</protein>